<comment type="caution">
    <text evidence="1">The sequence shown here is derived from an EMBL/GenBank/DDBJ whole genome shotgun (WGS) entry which is preliminary data.</text>
</comment>
<organism evidence="1 2">
    <name type="scientific">Marchantia polymorpha subsp. ruderalis</name>
    <dbReference type="NCBI Taxonomy" id="1480154"/>
    <lineage>
        <taxon>Eukaryota</taxon>
        <taxon>Viridiplantae</taxon>
        <taxon>Streptophyta</taxon>
        <taxon>Embryophyta</taxon>
        <taxon>Marchantiophyta</taxon>
        <taxon>Marchantiopsida</taxon>
        <taxon>Marchantiidae</taxon>
        <taxon>Marchantiales</taxon>
        <taxon>Marchantiaceae</taxon>
        <taxon>Marchantia</taxon>
    </lineage>
</organism>
<reference evidence="1" key="1">
    <citation type="submission" date="2016-03" db="EMBL/GenBank/DDBJ databases">
        <title>Mechanisms controlling the formation of the plant cell surface in tip-growing cells are functionally conserved among land plants.</title>
        <authorList>
            <person name="Honkanen S."/>
            <person name="Jones V.A."/>
            <person name="Morieri G."/>
            <person name="Champion C."/>
            <person name="Hetherington A.J."/>
            <person name="Kelly S."/>
            <person name="Saint-Marcoux D."/>
            <person name="Proust H."/>
            <person name="Prescott H."/>
            <person name="Dolan L."/>
        </authorList>
    </citation>
    <scope>NUCLEOTIDE SEQUENCE [LARGE SCALE GENOMIC DNA]</scope>
    <source>
        <tissue evidence="1">Whole gametophyte</tissue>
    </source>
</reference>
<gene>
    <name evidence="1" type="ORF">AXG93_3036s1040</name>
</gene>
<evidence type="ECO:0000313" key="2">
    <source>
        <dbReference type="Proteomes" id="UP000077202"/>
    </source>
</evidence>
<evidence type="ECO:0000313" key="1">
    <source>
        <dbReference type="EMBL" id="OAE28977.1"/>
    </source>
</evidence>
<name>A0A176W7E5_MARPO</name>
<sequence>MEPEFPVDSLQTEVVDARIQNRRVLMVTVAAGFQPFENSLVSTIGTAECSTSLVYKGTAVPLVRDEAILTECSEPRDLAVDTRVSFDSEEEAREEIFKAEEGEVRRRKDGGWGWRNCRGNSVKKERVRASEAGVSDAGTNLVPLVVSLAVLEHQQQTDTQQSFSGGGPSVTTQMLIPVLAMWESMHTTAIVAYLKRRNVCRTLFGEEENGDEVIDEVVSKRRKRDTSEKDRLANMLMSSSKAMQSAFAEHIRGHIDSNALNSEMDRTQRREQSNQLVTVLGELAELAKYFCLHTSCAQSSKRGPIALTFATSTCSSKLEELLITRSRKMELVVEEAPVRLALVKYSLKIVG</sequence>
<dbReference type="Proteomes" id="UP000077202">
    <property type="component" value="Unassembled WGS sequence"/>
</dbReference>
<dbReference type="AlphaFoldDB" id="A0A176W7E5"/>
<keyword evidence="2" id="KW-1185">Reference proteome</keyword>
<protein>
    <submittedName>
        <fullName evidence="1">Uncharacterized protein</fullName>
    </submittedName>
</protein>
<dbReference type="EMBL" id="LVLJ01001564">
    <property type="protein sequence ID" value="OAE28977.1"/>
    <property type="molecule type" value="Genomic_DNA"/>
</dbReference>
<proteinExistence type="predicted"/>
<accession>A0A176W7E5</accession>